<dbReference type="PANTHER" id="PTHR34217:SF1">
    <property type="entry name" value="CARBOXYPEPTIDASE 1"/>
    <property type="match status" value="1"/>
</dbReference>
<reference evidence="4 5" key="1">
    <citation type="journal article" date="2019" name="mSystems">
        <title>Life at home and on the roam: Genomic adaptions reflect the dual lifestyle of an intracellular, facultative symbiont.</title>
        <authorList>
            <person name="Burgsdorf I."/>
        </authorList>
    </citation>
    <scope>NUCLEOTIDE SEQUENCE [LARGE SCALE GENOMIC DNA]</scope>
    <source>
        <strain evidence="4">277cV</strain>
    </source>
</reference>
<dbReference type="PRINTS" id="PR00998">
    <property type="entry name" value="CRBOXYPTASET"/>
</dbReference>
<accession>A0A524RKC9</accession>
<dbReference type="EC" id="3.4.17.19" evidence="1"/>
<keyword evidence="2" id="KW-0862">Zinc</keyword>
<comment type="function">
    <text evidence="1">Broad specificity carboxypetidase that releases amino acids sequentially from the C-terminus, including neutral, aromatic, polar and basic residues.</text>
</comment>
<evidence type="ECO:0000256" key="2">
    <source>
        <dbReference type="PIRSR" id="PIRSR006615-1"/>
    </source>
</evidence>
<dbReference type="InterPro" id="IPR001333">
    <property type="entry name" value="Peptidase_M32_Taq"/>
</dbReference>
<comment type="cofactor">
    <cofactor evidence="2">
        <name>Zn(2+)</name>
        <dbReference type="ChEBI" id="CHEBI:29105"/>
    </cofactor>
    <text evidence="2">Binds 1 zinc ion per subunit.</text>
</comment>
<dbReference type="GO" id="GO:0046872">
    <property type="term" value="F:metal ion binding"/>
    <property type="evidence" value="ECO:0007669"/>
    <property type="project" value="UniProtKB-KW"/>
</dbReference>
<dbReference type="GO" id="GO:0004181">
    <property type="term" value="F:metallocarboxypeptidase activity"/>
    <property type="evidence" value="ECO:0007669"/>
    <property type="project" value="UniProtKB-UniRule"/>
</dbReference>
<dbReference type="GO" id="GO:0006508">
    <property type="term" value="P:proteolysis"/>
    <property type="evidence" value="ECO:0007669"/>
    <property type="project" value="UniProtKB-UniRule"/>
</dbReference>
<dbReference type="EMBL" id="SRMO01000100">
    <property type="protein sequence ID" value="TGG89953.1"/>
    <property type="molecule type" value="Genomic_DNA"/>
</dbReference>
<protein>
    <recommendedName>
        <fullName evidence="1">Metal-dependent carboxypeptidase</fullName>
        <ecNumber evidence="1">3.4.17.19</ecNumber>
    </recommendedName>
</protein>
<dbReference type="AlphaFoldDB" id="A0A524RKC9"/>
<dbReference type="PIRSF" id="PIRSF006615">
    <property type="entry name" value="Zn_crbxpep_Taq"/>
    <property type="match status" value="1"/>
</dbReference>
<keyword evidence="1" id="KW-0482">Metalloprotease</keyword>
<comment type="caution">
    <text evidence="4">The sequence shown here is derived from an EMBL/GenBank/DDBJ whole genome shotgun (WGS) entry which is preliminary data.</text>
</comment>
<gene>
    <name evidence="4" type="ORF">ERJ67_11660</name>
</gene>
<keyword evidence="1" id="KW-0645">Protease</keyword>
<sequence>MATEALGALQLYLRETRLLGSINSCLYWDQNTTMPTAAAAWRGEQLALLAGQLHKRQCSPAYAALIAAAEQSLDQLDGAERPGWQRNLQLLREQLERQRKLDPQLVQHLAAARSRGYSLWQQARSDDDFALFAPALEELIRLRLEQARQLAEPRSPWETLAQPFEPDLFHGRLAELFAPLHQRLPVLMERVRSRQRLEPPAWSLPEPLQLDLCNQLLRAWGFDSSQCVLARSPHPFSVTLGPNDFRITLRCAVDQPLSAILAVAHEWGHSLYEQSLPRGQAQWFAWPLGDATSMGVHESQSLFWENRVARSRAFAERWAPRFAERLGAAPWGDGCGFWQAMNPMKPGLTRVEADELSYCLHILLRYQLEIELLEQGLPVAELPRRWTALMQDKLGLIPPSDSLGCLQDVHWSEGLFGYFPSYALGHLISAQLAEAMEAAIGSIDDHIAAAEEATLLAWLRQHVHPLGRSVNAEQLVEHVTGRPLSAQPFLTYLEKKLERLLACS</sequence>
<dbReference type="PANTHER" id="PTHR34217">
    <property type="entry name" value="METAL-DEPENDENT CARBOXYPEPTIDASE"/>
    <property type="match status" value="1"/>
</dbReference>
<evidence type="ECO:0000313" key="4">
    <source>
        <dbReference type="EMBL" id="TGG89953.1"/>
    </source>
</evidence>
<comment type="catalytic activity">
    <reaction evidence="1">
        <text>Release of a C-terminal amino acid with broad specificity, except for -Pro.</text>
        <dbReference type="EC" id="3.4.17.19"/>
    </reaction>
</comment>
<keyword evidence="1" id="KW-0378">Hydrolase</keyword>
<comment type="similarity">
    <text evidence="1">Belongs to the peptidase M32 family.</text>
</comment>
<dbReference type="Proteomes" id="UP000317990">
    <property type="component" value="Unassembled WGS sequence"/>
</dbReference>
<feature type="binding site" evidence="2">
    <location>
        <position position="269"/>
    </location>
    <ligand>
        <name>Zn(2+)</name>
        <dbReference type="ChEBI" id="CHEBI:29105"/>
        <note>catalytic</note>
    </ligand>
</feature>
<dbReference type="PROSITE" id="PS52034">
    <property type="entry name" value="PEPTIDASE_M32"/>
    <property type="match status" value="1"/>
</dbReference>
<dbReference type="SUPFAM" id="SSF55486">
    <property type="entry name" value="Metalloproteases ('zincins'), catalytic domain"/>
    <property type="match status" value="1"/>
</dbReference>
<evidence type="ECO:0000313" key="5">
    <source>
        <dbReference type="Proteomes" id="UP000317990"/>
    </source>
</evidence>
<dbReference type="CDD" id="cd06460">
    <property type="entry name" value="M32_Taq"/>
    <property type="match status" value="1"/>
</dbReference>
<feature type="binding site" evidence="2">
    <location>
        <position position="298"/>
    </location>
    <ligand>
        <name>Zn(2+)</name>
        <dbReference type="ChEBI" id="CHEBI:29105"/>
        <note>catalytic</note>
    </ligand>
</feature>
<dbReference type="Gene3D" id="1.10.1370.30">
    <property type="match status" value="1"/>
</dbReference>
<keyword evidence="1 4" id="KW-0121">Carboxypeptidase</keyword>
<dbReference type="Pfam" id="PF02074">
    <property type="entry name" value="Peptidase_M32"/>
    <property type="match status" value="1"/>
</dbReference>
<evidence type="ECO:0000256" key="1">
    <source>
        <dbReference type="PIRNR" id="PIRNR006615"/>
    </source>
</evidence>
<keyword evidence="1 2" id="KW-0479">Metal-binding</keyword>
<organism evidence="4 5">
    <name type="scientific">Aphanocapsa feldmannii 277cV</name>
    <dbReference type="NCBI Taxonomy" id="2507553"/>
    <lineage>
        <taxon>Bacteria</taxon>
        <taxon>Bacillati</taxon>
        <taxon>Cyanobacteriota</taxon>
        <taxon>Cyanophyceae</taxon>
        <taxon>Oscillatoriophycideae</taxon>
        <taxon>Chroococcales</taxon>
        <taxon>Microcystaceae</taxon>
        <taxon>Aphanocapsa</taxon>
    </lineage>
</organism>
<name>A0A524RKC9_9CHRO</name>
<feature type="active site" description="Proton donor/acceptor" evidence="3">
    <location>
        <position position="266"/>
    </location>
</feature>
<evidence type="ECO:0000256" key="3">
    <source>
        <dbReference type="PIRSR" id="PIRSR006615-2"/>
    </source>
</evidence>
<feature type="binding site" evidence="2">
    <location>
        <position position="265"/>
    </location>
    <ligand>
        <name>Zn(2+)</name>
        <dbReference type="ChEBI" id="CHEBI:29105"/>
        <note>catalytic</note>
    </ligand>
</feature>
<proteinExistence type="inferred from homology"/>